<reference evidence="2 3" key="1">
    <citation type="journal article" date="2017" name="Front. Microbiol.">
        <title>Phaeobacter piscinae sp. nov., a species of the Roseobacter group and potential aquaculture probiont.</title>
        <authorList>
            <person name="Sonnenschein E.C."/>
            <person name="Phippen C.B.W."/>
            <person name="Nielsen K.F."/>
            <person name="Mateiu R.V."/>
            <person name="Melchiorsen J."/>
            <person name="Gram L."/>
            <person name="Overmann J."/>
            <person name="Freese H.M."/>
        </authorList>
    </citation>
    <scope>NUCLEOTIDE SEQUENCE [LARGE SCALE GENOMIC DNA]</scope>
    <source>
        <strain evidence="2 3">P13</strain>
    </source>
</reference>
<gene>
    <name evidence="2" type="ORF">PhaeoP13_00419</name>
</gene>
<evidence type="ECO:0000313" key="2">
    <source>
        <dbReference type="EMBL" id="ATG42383.1"/>
    </source>
</evidence>
<evidence type="ECO:0000313" key="3">
    <source>
        <dbReference type="Proteomes" id="UP000218606"/>
    </source>
</evidence>
<dbReference type="EMBL" id="CP010767">
    <property type="protein sequence ID" value="ATG42383.1"/>
    <property type="molecule type" value="Genomic_DNA"/>
</dbReference>
<dbReference type="AlphaFoldDB" id="A0AAN1GNS6"/>
<proteinExistence type="predicted"/>
<dbReference type="Proteomes" id="UP000218606">
    <property type="component" value="Chromosome"/>
</dbReference>
<dbReference type="Pfam" id="PF14491">
    <property type="entry name" value="DUF4435"/>
    <property type="match status" value="1"/>
</dbReference>
<evidence type="ECO:0000259" key="1">
    <source>
        <dbReference type="Pfam" id="PF14491"/>
    </source>
</evidence>
<feature type="domain" description="DUF4435" evidence="1">
    <location>
        <begin position="10"/>
        <end position="141"/>
    </location>
</feature>
<name>A0AAN1GNS6_9RHOB</name>
<dbReference type="InterPro" id="IPR029492">
    <property type="entry name" value="DUF4435"/>
</dbReference>
<accession>A0AAN1GNS6</accession>
<protein>
    <recommendedName>
        <fullName evidence="1">DUF4435 domain-containing protein</fullName>
    </recommendedName>
</protein>
<sequence length="270" mass="31022">MDVFYVGFNEVNFYVEDAEQENLYFEILRKKFPDVRLEKIFPLCGKPNVLQHAKDEGNSEIPHRVYILDKDFDDFLGKKEALDNVFYLDRFCIENYVLDEDALIEFVVETDPKLKRDEIREHLGLEAVLPEIGENLRELFAVFLLIQQEALGIPNCKEKPEKFCKSKRLWEPCPTLIGGYLTTVNTALDEKGANRLPSPAMPDPRFEDFRKAAAETVVSGKFWLAMVFHYIKSKYGLGSITFPSFVFRTAKNCSFSSMDAFAAEVKEALA</sequence>
<organism evidence="2 3">
    <name type="scientific">Phaeobacter piscinae</name>
    <dbReference type="NCBI Taxonomy" id="1580596"/>
    <lineage>
        <taxon>Bacteria</taxon>
        <taxon>Pseudomonadati</taxon>
        <taxon>Pseudomonadota</taxon>
        <taxon>Alphaproteobacteria</taxon>
        <taxon>Rhodobacterales</taxon>
        <taxon>Roseobacteraceae</taxon>
        <taxon>Phaeobacter</taxon>
    </lineage>
</organism>